<feature type="compositionally biased region" description="Basic and acidic residues" evidence="1">
    <location>
        <begin position="418"/>
        <end position="431"/>
    </location>
</feature>
<dbReference type="PANTHER" id="PTHR42037">
    <property type="match status" value="1"/>
</dbReference>
<sequence>MSLGDSGSMAITAVIPSHEEKRLREFYQIVYLLSSLDLRRGDRIKKGISAEQEWITVAEHRRNMADALAYISAYDKTPGRVTAVALGKEKGKLVVWIAANQKVRPEVEPFLKKLFKRLDQIAHGPELGCDRLVNFVLRFNWKGVQKYYTKFHDSWATYYESQQSTGHNHSILQKLDIWVQGTSPKDPKNLQQKSMVNLARKCHKDRNRDGGVFDLLKKASTQGIMSSDVCERLCNLLLKIGKPITLCRKLIDARKSLPEDFENGAVVKPIHVSPRPSDGTERNYSFDSITDRIFPTESEKQTFYHHVNQFYDRDVASEKLQTYVNSHPRFRVHAEIQLISYFDTNHSPLLEEGNPYIGCSKPACYLCYKYITHHPRQWFQPPSHQKLYPHWGLPEPRGEEKREEFLATTAEVLQRELEEDITKERGPRSACDDSTAGVTSVPRTGGMKREESANPRLTSNKDMVAGNAVIVSRRALRAVIGGVEGIGKPDHHADYTDDDDADDDADDADDDADDDDDDDDDDEGGVRLR</sequence>
<accession>A0A1F7ZP00</accession>
<gene>
    <name evidence="2" type="ORF">ABOM_009867</name>
</gene>
<evidence type="ECO:0000313" key="2">
    <source>
        <dbReference type="EMBL" id="OGM41174.1"/>
    </source>
</evidence>
<comment type="caution">
    <text evidence="2">The sequence shown here is derived from an EMBL/GenBank/DDBJ whole genome shotgun (WGS) entry which is preliminary data.</text>
</comment>
<dbReference type="InterPro" id="IPR027796">
    <property type="entry name" value="OTT_1508_deam-like"/>
</dbReference>
<feature type="region of interest" description="Disordered" evidence="1">
    <location>
        <begin position="482"/>
        <end position="529"/>
    </location>
</feature>
<evidence type="ECO:0000256" key="1">
    <source>
        <dbReference type="SAM" id="MobiDB-lite"/>
    </source>
</evidence>
<dbReference type="GeneID" id="34453257"/>
<dbReference type="EMBL" id="LYCR01000119">
    <property type="protein sequence ID" value="OGM41174.1"/>
    <property type="molecule type" value="Genomic_DNA"/>
</dbReference>
<dbReference type="STRING" id="109264.A0A1F7ZP00"/>
<feature type="region of interest" description="Disordered" evidence="1">
    <location>
        <begin position="418"/>
        <end position="460"/>
    </location>
</feature>
<keyword evidence="3" id="KW-1185">Reference proteome</keyword>
<organism evidence="2 3">
    <name type="scientific">Aspergillus bombycis</name>
    <dbReference type="NCBI Taxonomy" id="109264"/>
    <lineage>
        <taxon>Eukaryota</taxon>
        <taxon>Fungi</taxon>
        <taxon>Dikarya</taxon>
        <taxon>Ascomycota</taxon>
        <taxon>Pezizomycotina</taxon>
        <taxon>Eurotiomycetes</taxon>
        <taxon>Eurotiomycetidae</taxon>
        <taxon>Eurotiales</taxon>
        <taxon>Aspergillaceae</taxon>
        <taxon>Aspergillus</taxon>
    </lineage>
</organism>
<reference evidence="2 3" key="1">
    <citation type="journal article" date="2016" name="Genome Biol. Evol.">
        <title>Draft genome sequence of an aflatoxigenic Aspergillus species, A. bombycis.</title>
        <authorList>
            <person name="Moore G.G."/>
            <person name="Mack B.M."/>
            <person name="Beltz S.B."/>
            <person name="Gilbert M.K."/>
        </authorList>
    </citation>
    <scope>NUCLEOTIDE SEQUENCE [LARGE SCALE GENOMIC DNA]</scope>
    <source>
        <strain evidence="3">NRRL 26010</strain>
    </source>
</reference>
<dbReference type="Pfam" id="PF14441">
    <property type="entry name" value="OTT_1508_deam"/>
    <property type="match status" value="1"/>
</dbReference>
<name>A0A1F7ZP00_9EURO</name>
<dbReference type="AlphaFoldDB" id="A0A1F7ZP00"/>
<evidence type="ECO:0000313" key="3">
    <source>
        <dbReference type="Proteomes" id="UP000179179"/>
    </source>
</evidence>
<dbReference type="PANTHER" id="PTHR42037:SF1">
    <property type="match status" value="1"/>
</dbReference>
<dbReference type="OrthoDB" id="4851849at2759"/>
<feature type="compositionally biased region" description="Acidic residues" evidence="1">
    <location>
        <begin position="496"/>
        <end position="523"/>
    </location>
</feature>
<protein>
    <submittedName>
        <fullName evidence="2">Uncharacterized protein</fullName>
    </submittedName>
</protein>
<dbReference type="Proteomes" id="UP000179179">
    <property type="component" value="Unassembled WGS sequence"/>
</dbReference>
<proteinExistence type="predicted"/>
<dbReference type="RefSeq" id="XP_022384891.1">
    <property type="nucleotide sequence ID" value="XM_022536995.1"/>
</dbReference>